<name>A0A2K1X106_POPTR</name>
<dbReference type="Pfam" id="PF04782">
    <property type="entry name" value="DUF632"/>
    <property type="match status" value="1"/>
</dbReference>
<dbReference type="InParanoid" id="A0A2K1X106"/>
<reference evidence="2 3" key="1">
    <citation type="journal article" date="2006" name="Science">
        <title>The genome of black cottonwood, Populus trichocarpa (Torr. &amp; Gray).</title>
        <authorList>
            <person name="Tuskan G.A."/>
            <person name="Difazio S."/>
            <person name="Jansson S."/>
            <person name="Bohlmann J."/>
            <person name="Grigoriev I."/>
            <person name="Hellsten U."/>
            <person name="Putnam N."/>
            <person name="Ralph S."/>
            <person name="Rombauts S."/>
            <person name="Salamov A."/>
            <person name="Schein J."/>
            <person name="Sterck L."/>
            <person name="Aerts A."/>
            <person name="Bhalerao R.R."/>
            <person name="Bhalerao R.P."/>
            <person name="Blaudez D."/>
            <person name="Boerjan W."/>
            <person name="Brun A."/>
            <person name="Brunner A."/>
            <person name="Busov V."/>
            <person name="Campbell M."/>
            <person name="Carlson J."/>
            <person name="Chalot M."/>
            <person name="Chapman J."/>
            <person name="Chen G.L."/>
            <person name="Cooper D."/>
            <person name="Coutinho P.M."/>
            <person name="Couturier J."/>
            <person name="Covert S."/>
            <person name="Cronk Q."/>
            <person name="Cunningham R."/>
            <person name="Davis J."/>
            <person name="Degroeve S."/>
            <person name="Dejardin A."/>
            <person name="Depamphilis C."/>
            <person name="Detter J."/>
            <person name="Dirks B."/>
            <person name="Dubchak I."/>
            <person name="Duplessis S."/>
            <person name="Ehlting J."/>
            <person name="Ellis B."/>
            <person name="Gendler K."/>
            <person name="Goodstein D."/>
            <person name="Gribskov M."/>
            <person name="Grimwood J."/>
            <person name="Groover A."/>
            <person name="Gunter L."/>
            <person name="Hamberger B."/>
            <person name="Heinze B."/>
            <person name="Helariutta Y."/>
            <person name="Henrissat B."/>
            <person name="Holligan D."/>
            <person name="Holt R."/>
            <person name="Huang W."/>
            <person name="Islam-Faridi N."/>
            <person name="Jones S."/>
            <person name="Jones-Rhoades M."/>
            <person name="Jorgensen R."/>
            <person name="Joshi C."/>
            <person name="Kangasjarvi J."/>
            <person name="Karlsson J."/>
            <person name="Kelleher C."/>
            <person name="Kirkpatrick R."/>
            <person name="Kirst M."/>
            <person name="Kohler A."/>
            <person name="Kalluri U."/>
            <person name="Larimer F."/>
            <person name="Leebens-Mack J."/>
            <person name="Leple J.C."/>
            <person name="Locascio P."/>
            <person name="Lou Y."/>
            <person name="Lucas S."/>
            <person name="Martin F."/>
            <person name="Montanini B."/>
            <person name="Napoli C."/>
            <person name="Nelson D.R."/>
            <person name="Nelson C."/>
            <person name="Nieminen K."/>
            <person name="Nilsson O."/>
            <person name="Pereda V."/>
            <person name="Peter G."/>
            <person name="Philippe R."/>
            <person name="Pilate G."/>
            <person name="Poliakov A."/>
            <person name="Razumovskaya J."/>
            <person name="Richardson P."/>
            <person name="Rinaldi C."/>
            <person name="Ritland K."/>
            <person name="Rouze P."/>
            <person name="Ryaboy D."/>
            <person name="Schmutz J."/>
            <person name="Schrader J."/>
            <person name="Segerman B."/>
            <person name="Shin H."/>
            <person name="Siddiqui A."/>
            <person name="Sterky F."/>
            <person name="Terry A."/>
            <person name="Tsai C.J."/>
            <person name="Uberbacher E."/>
            <person name="Unneberg P."/>
            <person name="Vahala J."/>
            <person name="Wall K."/>
            <person name="Wessler S."/>
            <person name="Yang G."/>
            <person name="Yin T."/>
            <person name="Douglas C."/>
            <person name="Marra M."/>
            <person name="Sandberg G."/>
            <person name="Van de Peer Y."/>
            <person name="Rokhsar D."/>
        </authorList>
    </citation>
    <scope>NUCLEOTIDE SEQUENCE [LARGE SCALE GENOMIC DNA]</scope>
    <source>
        <strain evidence="3">cv. Nisqually</strain>
    </source>
</reference>
<evidence type="ECO:0000313" key="2">
    <source>
        <dbReference type="EMBL" id="PNS94449.1"/>
    </source>
</evidence>
<accession>A0A2K1X106</accession>
<sequence>MFSCSHQSIFDRLYAREKKLYQEVRNFNVFIFAAGMGFIYAQQLRGDTHRVDEVEDVMTTEKMAEIPIKVLCAGMSVANSSLTEFAIGSAEGYAEYVIMGECHCQVLQSSSRNRKKELEVNQ</sequence>
<dbReference type="InterPro" id="IPR006867">
    <property type="entry name" value="DUF632"/>
</dbReference>
<dbReference type="Proteomes" id="UP000006729">
    <property type="component" value="Chromosome 18"/>
</dbReference>
<dbReference type="STRING" id="3694.A0A2K1X106"/>
<proteinExistence type="predicted"/>
<keyword evidence="3" id="KW-1185">Reference proteome</keyword>
<protein>
    <recommendedName>
        <fullName evidence="1">DUF632 domain-containing protein</fullName>
    </recommendedName>
</protein>
<feature type="domain" description="DUF632" evidence="1">
    <location>
        <begin position="1"/>
        <end position="27"/>
    </location>
</feature>
<evidence type="ECO:0000259" key="1">
    <source>
        <dbReference type="Pfam" id="PF04782"/>
    </source>
</evidence>
<gene>
    <name evidence="2" type="ORF">POPTR_018G147800</name>
</gene>
<dbReference type="AlphaFoldDB" id="A0A2K1X106"/>
<dbReference type="EMBL" id="CM009307">
    <property type="protein sequence ID" value="PNS94449.1"/>
    <property type="molecule type" value="Genomic_DNA"/>
</dbReference>
<evidence type="ECO:0000313" key="3">
    <source>
        <dbReference type="Proteomes" id="UP000006729"/>
    </source>
</evidence>
<organism evidence="2 3">
    <name type="scientific">Populus trichocarpa</name>
    <name type="common">Western balsam poplar</name>
    <name type="synonym">Populus balsamifera subsp. trichocarpa</name>
    <dbReference type="NCBI Taxonomy" id="3694"/>
    <lineage>
        <taxon>Eukaryota</taxon>
        <taxon>Viridiplantae</taxon>
        <taxon>Streptophyta</taxon>
        <taxon>Embryophyta</taxon>
        <taxon>Tracheophyta</taxon>
        <taxon>Spermatophyta</taxon>
        <taxon>Magnoliopsida</taxon>
        <taxon>eudicotyledons</taxon>
        <taxon>Gunneridae</taxon>
        <taxon>Pentapetalae</taxon>
        <taxon>rosids</taxon>
        <taxon>fabids</taxon>
        <taxon>Malpighiales</taxon>
        <taxon>Salicaceae</taxon>
        <taxon>Saliceae</taxon>
        <taxon>Populus</taxon>
    </lineage>
</organism>